<sequence length="333" mass="36931">MESRYARQECWPGIGLAGQERIRSKHVVIIGCGALGSANAEALTRAGIGTLTIVDRDYVEYSNLQRQQLFTEEDARREVPKVIAARQKLVQINSEVVIHAHVMEATATTLPDILEGVDVVVDATDNLDTRLLLNDLLQQMEIPWVFGSCAGSTGMSYTILPGQTPCFHCLFGSTGGGATCGSMGIIGPAVQMVVAHQTTEVLKLLVEATSALRSSLVTFDLWGNRYHQFNMQQARQETCPSCGKKRTYPYLRKRPMKATVLCGRETVLIRRGEAVDLSMLRTKLLDMVTSENEFFLTTVYNQMRLVFFRDGRTLVHGTSSVTEAKRAYYQLLG</sequence>
<comment type="caution">
    <text evidence="3">The sequence shown here is derived from an EMBL/GenBank/DDBJ whole genome shotgun (WGS) entry which is preliminary data.</text>
</comment>
<organism evidence="3 4">
    <name type="scientific">Aureibacillus halotolerans</name>
    <dbReference type="NCBI Taxonomy" id="1508390"/>
    <lineage>
        <taxon>Bacteria</taxon>
        <taxon>Bacillati</taxon>
        <taxon>Bacillota</taxon>
        <taxon>Bacilli</taxon>
        <taxon>Bacillales</taxon>
        <taxon>Bacillaceae</taxon>
        <taxon>Aureibacillus</taxon>
    </lineage>
</organism>
<dbReference type="GO" id="GO:0002143">
    <property type="term" value="P:tRNA wobble position uridine thiolation"/>
    <property type="evidence" value="ECO:0007669"/>
    <property type="project" value="TreeGrafter"/>
</dbReference>
<dbReference type="GO" id="GO:0016779">
    <property type="term" value="F:nucleotidyltransferase activity"/>
    <property type="evidence" value="ECO:0007669"/>
    <property type="project" value="UniProtKB-KW"/>
</dbReference>
<protein>
    <submittedName>
        <fullName evidence="3">Adenylyltransferase/sulfurtransferase</fullName>
    </submittedName>
</protein>
<dbReference type="GO" id="GO:0005737">
    <property type="term" value="C:cytoplasm"/>
    <property type="evidence" value="ECO:0007669"/>
    <property type="project" value="TreeGrafter"/>
</dbReference>
<dbReference type="PANTHER" id="PTHR10953">
    <property type="entry name" value="UBIQUITIN-ACTIVATING ENZYME E1"/>
    <property type="match status" value="1"/>
</dbReference>
<name>A0A4V3D5N4_9BACI</name>
<dbReference type="OrthoDB" id="9804286at2"/>
<dbReference type="Proteomes" id="UP000295632">
    <property type="component" value="Unassembled WGS sequence"/>
</dbReference>
<dbReference type="InterPro" id="IPR000594">
    <property type="entry name" value="ThiF_NAD_FAD-bd"/>
</dbReference>
<keyword evidence="3" id="KW-0548">Nucleotidyltransferase</keyword>
<dbReference type="GO" id="GO:0004792">
    <property type="term" value="F:thiosulfate-cyanide sulfurtransferase activity"/>
    <property type="evidence" value="ECO:0007669"/>
    <property type="project" value="TreeGrafter"/>
</dbReference>
<dbReference type="InterPro" id="IPR045886">
    <property type="entry name" value="ThiF/MoeB/HesA"/>
</dbReference>
<dbReference type="SUPFAM" id="SSF69572">
    <property type="entry name" value="Activating enzymes of the ubiquitin-like proteins"/>
    <property type="match status" value="1"/>
</dbReference>
<dbReference type="GO" id="GO:0032447">
    <property type="term" value="P:protein urmylation"/>
    <property type="evidence" value="ECO:0007669"/>
    <property type="project" value="TreeGrafter"/>
</dbReference>
<accession>A0A4V3D5N4</accession>
<dbReference type="PANTHER" id="PTHR10953:SF102">
    <property type="entry name" value="ADENYLYLTRANSFERASE AND SULFURTRANSFERASE MOCS3"/>
    <property type="match status" value="1"/>
</dbReference>
<evidence type="ECO:0000313" key="4">
    <source>
        <dbReference type="Proteomes" id="UP000295632"/>
    </source>
</evidence>
<evidence type="ECO:0000313" key="3">
    <source>
        <dbReference type="EMBL" id="TDQ40737.1"/>
    </source>
</evidence>
<dbReference type="RefSeq" id="WP_133579937.1">
    <property type="nucleotide sequence ID" value="NZ_SNYJ01000005.1"/>
</dbReference>
<dbReference type="Gene3D" id="3.40.50.720">
    <property type="entry name" value="NAD(P)-binding Rossmann-like Domain"/>
    <property type="match status" value="1"/>
</dbReference>
<keyword evidence="3" id="KW-0808">Transferase</keyword>
<evidence type="ECO:0000259" key="2">
    <source>
        <dbReference type="Pfam" id="PF00899"/>
    </source>
</evidence>
<dbReference type="Pfam" id="PF00899">
    <property type="entry name" value="ThiF"/>
    <property type="match status" value="1"/>
</dbReference>
<dbReference type="AlphaFoldDB" id="A0A4V3D5N4"/>
<dbReference type="InterPro" id="IPR035985">
    <property type="entry name" value="Ubiquitin-activating_enz"/>
</dbReference>
<dbReference type="EMBL" id="SNYJ01000005">
    <property type="protein sequence ID" value="TDQ40737.1"/>
    <property type="molecule type" value="Genomic_DNA"/>
</dbReference>
<dbReference type="CDD" id="cd00757">
    <property type="entry name" value="ThiF_MoeB_HesA_family"/>
    <property type="match status" value="1"/>
</dbReference>
<gene>
    <name evidence="3" type="ORF">EV213_10583</name>
</gene>
<dbReference type="FunFam" id="3.40.50.720:FF:000080">
    <property type="entry name" value="Thiazole biosynthesis adenylyltransferase ThiF"/>
    <property type="match status" value="1"/>
</dbReference>
<comment type="similarity">
    <text evidence="1">Belongs to the HesA/MoeB/ThiF family.</text>
</comment>
<keyword evidence="4" id="KW-1185">Reference proteome</keyword>
<reference evidence="3 4" key="1">
    <citation type="submission" date="2019-03" db="EMBL/GenBank/DDBJ databases">
        <title>Genomic Encyclopedia of Type Strains, Phase IV (KMG-IV): sequencing the most valuable type-strain genomes for metagenomic binning, comparative biology and taxonomic classification.</title>
        <authorList>
            <person name="Goeker M."/>
        </authorList>
    </citation>
    <scope>NUCLEOTIDE SEQUENCE [LARGE SCALE GENOMIC DNA]</scope>
    <source>
        <strain evidence="3 4">DSM 28697</strain>
    </source>
</reference>
<proteinExistence type="inferred from homology"/>
<dbReference type="GO" id="GO:0042292">
    <property type="term" value="F:URM1 activating enzyme activity"/>
    <property type="evidence" value="ECO:0007669"/>
    <property type="project" value="TreeGrafter"/>
</dbReference>
<feature type="domain" description="THIF-type NAD/FAD binding fold" evidence="2">
    <location>
        <begin position="5"/>
        <end position="240"/>
    </location>
</feature>
<evidence type="ECO:0000256" key="1">
    <source>
        <dbReference type="ARBA" id="ARBA00009919"/>
    </source>
</evidence>